<name>A0A8E2DY99_9PEZI</name>
<dbReference type="PANTHER" id="PTHR46082">
    <property type="entry name" value="ATP/GTP-BINDING PROTEIN-RELATED"/>
    <property type="match status" value="1"/>
</dbReference>
<evidence type="ECO:0000313" key="2">
    <source>
        <dbReference type="EMBL" id="OCK73957.1"/>
    </source>
</evidence>
<evidence type="ECO:0000313" key="3">
    <source>
        <dbReference type="Proteomes" id="UP000250266"/>
    </source>
</evidence>
<evidence type="ECO:0000259" key="1">
    <source>
        <dbReference type="SMART" id="SM00382"/>
    </source>
</evidence>
<gene>
    <name evidence="2" type="ORF">K432DRAFT_364188</name>
</gene>
<keyword evidence="3" id="KW-1185">Reference proteome</keyword>
<accession>A0A8E2DY99</accession>
<dbReference type="InterPro" id="IPR011990">
    <property type="entry name" value="TPR-like_helical_dom_sf"/>
</dbReference>
<dbReference type="InterPro" id="IPR003593">
    <property type="entry name" value="AAA+_ATPase"/>
</dbReference>
<dbReference type="PRINTS" id="PR00381">
    <property type="entry name" value="KINESINLIGHT"/>
</dbReference>
<dbReference type="GO" id="GO:0043531">
    <property type="term" value="F:ADP binding"/>
    <property type="evidence" value="ECO:0007669"/>
    <property type="project" value="InterPro"/>
</dbReference>
<dbReference type="OrthoDB" id="5986190at2759"/>
<dbReference type="EMBL" id="KV745604">
    <property type="protein sequence ID" value="OCK73957.1"/>
    <property type="molecule type" value="Genomic_DNA"/>
</dbReference>
<sequence>MRLLHVDHSERLVSTDFRGKTIPPYAILSHRWGDSEVLLEDIRNNTYKEKKGYRKIDFCAKQAALDQLQHFWIDTCCIDKWNLDELSKAINSMFRWYKNARKCYVFLPDVSVSIATEIVQQSDWEASFRASQWFTRGWTLQELIAPVSVEFFSSEGRRIGDKRSLEQLIHEITSIPVEALQNCPLDGFTISERLKWAENRETTEEEDKVYCLLGILDILMPTSYGEGKEKAWRRLQIEVEAASSAPSIIPFSQNNRFVGREPQLAELEARLFGGNQTTMMAITGPAGTGKSQLALELAYKTRQKNKRCSVFWIDASDMDSLYRSYASIAQKLDVCGWDDEKADIKQLVKLHLSRESARQWLLIFDSTNDINLGSSGVSTAQAANLINYLPQSELCSIIFTTTNSDIAKRLASENIVELGEMAPDTAQRMLENYLDTSVSRSEQQEARLLLQELSYLPLAIVQAAAYINTRNITLQNYRSQLVRQKEEALEHSNEMSANKLHEYGTKCPVATTLLISMDQIRSNDSLAADYLFLAACVDRKDIPVDLLEASSPREREDAIKILNSYALITRRPAESALDLHQLVHRALRGWLQKQERLDQWTQQAIARLLRVFPGHNHGSRSKWRRLLPHAKYALSHSLPEQEGADRMTLVWKCAMALLSDGRNNESEELFVQVIETRKKVLGNEHPDTLTSMANLASTYRNQGRWKKAEELQSTELQICKRVLGDEHPDTLTSMANLALTYSKQGRWKEAERLEVQVMETRKRVLGEDHPDTLVSMGNLATTYGSQGRWNEAEKMFVQELETSKRVLGSEHPHTLTSMENLASTYRNQGRWKEAEELELEVVEARKNVLGSEHPDTLKSMTNLATTYKNQGRWKDAEALFVQATETSKRVVLGSEHPDTLTSMTNLATTYSNQGRWKEAGELLVQVTETSKRVVGPEHPSTLSNMANLASTYCNQGRWKEAEKLFVQVIETGNKVLGDDHPDTLVSMGNLAATYGGQGRWKEAEELFVQVIETRKRVLGDEHPATLSDMINLASTYRNQGQWKKAEGLEVQVMGMSAKVLGAEHPDTLRSMANLASTYWNQRRWKEAEGLEVQVMEVRKRLLGAEHPDTLVSIGNLAMTYGSQGRWKEAEELFVPKLEISKRVLGSEHPHTLTSMANLASMYKNQGRWKEAEELELEVMETRKKVLGEEHPSTLTSIANLAHTLKSQSRNDEAISLMEKCFELQKRILGPHHLNTETSLEALNRWRMENLEIRI</sequence>
<dbReference type="InterPro" id="IPR053137">
    <property type="entry name" value="NLR-like"/>
</dbReference>
<dbReference type="InterPro" id="IPR002182">
    <property type="entry name" value="NB-ARC"/>
</dbReference>
<organism evidence="2 3">
    <name type="scientific">Lepidopterella palustris CBS 459.81</name>
    <dbReference type="NCBI Taxonomy" id="1314670"/>
    <lineage>
        <taxon>Eukaryota</taxon>
        <taxon>Fungi</taxon>
        <taxon>Dikarya</taxon>
        <taxon>Ascomycota</taxon>
        <taxon>Pezizomycotina</taxon>
        <taxon>Dothideomycetes</taxon>
        <taxon>Pleosporomycetidae</taxon>
        <taxon>Mytilinidiales</taxon>
        <taxon>Argynnaceae</taxon>
        <taxon>Lepidopterella</taxon>
    </lineage>
</organism>
<dbReference type="SMART" id="SM00382">
    <property type="entry name" value="AAA"/>
    <property type="match status" value="1"/>
</dbReference>
<dbReference type="Pfam" id="PF00931">
    <property type="entry name" value="NB-ARC"/>
    <property type="match status" value="1"/>
</dbReference>
<dbReference type="Pfam" id="PF06985">
    <property type="entry name" value="HET"/>
    <property type="match status" value="1"/>
</dbReference>
<reference evidence="2 3" key="1">
    <citation type="journal article" date="2016" name="Nat. Commun.">
        <title>Ectomycorrhizal ecology is imprinted in the genome of the dominant symbiotic fungus Cenococcum geophilum.</title>
        <authorList>
            <consortium name="DOE Joint Genome Institute"/>
            <person name="Peter M."/>
            <person name="Kohler A."/>
            <person name="Ohm R.A."/>
            <person name="Kuo A."/>
            <person name="Krutzmann J."/>
            <person name="Morin E."/>
            <person name="Arend M."/>
            <person name="Barry K.W."/>
            <person name="Binder M."/>
            <person name="Choi C."/>
            <person name="Clum A."/>
            <person name="Copeland A."/>
            <person name="Grisel N."/>
            <person name="Haridas S."/>
            <person name="Kipfer T."/>
            <person name="LaButti K."/>
            <person name="Lindquist E."/>
            <person name="Lipzen A."/>
            <person name="Maire R."/>
            <person name="Meier B."/>
            <person name="Mihaltcheva S."/>
            <person name="Molinier V."/>
            <person name="Murat C."/>
            <person name="Poggeler S."/>
            <person name="Quandt C.A."/>
            <person name="Sperisen C."/>
            <person name="Tritt A."/>
            <person name="Tisserant E."/>
            <person name="Crous P.W."/>
            <person name="Henrissat B."/>
            <person name="Nehls U."/>
            <person name="Egli S."/>
            <person name="Spatafora J.W."/>
            <person name="Grigoriev I.V."/>
            <person name="Martin F.M."/>
        </authorList>
    </citation>
    <scope>NUCLEOTIDE SEQUENCE [LARGE SCALE GENOMIC DNA]</scope>
    <source>
        <strain evidence="2 3">CBS 459.81</strain>
    </source>
</reference>
<dbReference type="Pfam" id="PF13424">
    <property type="entry name" value="TPR_12"/>
    <property type="match status" value="3"/>
</dbReference>
<dbReference type="PANTHER" id="PTHR46082:SF6">
    <property type="entry name" value="AAA+ ATPASE DOMAIN-CONTAINING PROTEIN-RELATED"/>
    <property type="match status" value="1"/>
</dbReference>
<feature type="domain" description="AAA+ ATPase" evidence="1">
    <location>
        <begin position="276"/>
        <end position="422"/>
    </location>
</feature>
<dbReference type="InterPro" id="IPR010730">
    <property type="entry name" value="HET"/>
</dbReference>
<dbReference type="Gene3D" id="3.40.50.300">
    <property type="entry name" value="P-loop containing nucleotide triphosphate hydrolases"/>
    <property type="match status" value="1"/>
</dbReference>
<dbReference type="AlphaFoldDB" id="A0A8E2DY99"/>
<dbReference type="SUPFAM" id="SSF48452">
    <property type="entry name" value="TPR-like"/>
    <property type="match status" value="4"/>
</dbReference>
<proteinExistence type="predicted"/>
<dbReference type="Gene3D" id="1.25.40.10">
    <property type="entry name" value="Tetratricopeptide repeat domain"/>
    <property type="match status" value="4"/>
</dbReference>
<dbReference type="SMART" id="SM00028">
    <property type="entry name" value="TPR"/>
    <property type="match status" value="10"/>
</dbReference>
<dbReference type="InterPro" id="IPR019734">
    <property type="entry name" value="TPR_rpt"/>
</dbReference>
<protein>
    <submittedName>
        <fullName evidence="2">Kinesin light chain 3</fullName>
    </submittedName>
</protein>
<dbReference type="Pfam" id="PF13374">
    <property type="entry name" value="TPR_10"/>
    <property type="match status" value="8"/>
</dbReference>
<dbReference type="SUPFAM" id="SSF52540">
    <property type="entry name" value="P-loop containing nucleoside triphosphate hydrolases"/>
    <property type="match status" value="1"/>
</dbReference>
<dbReference type="Proteomes" id="UP000250266">
    <property type="component" value="Unassembled WGS sequence"/>
</dbReference>
<dbReference type="InterPro" id="IPR027417">
    <property type="entry name" value="P-loop_NTPase"/>
</dbReference>